<dbReference type="EMBL" id="MU129105">
    <property type="protein sequence ID" value="KAF9506604.1"/>
    <property type="molecule type" value="Genomic_DNA"/>
</dbReference>
<gene>
    <name evidence="1" type="ORF">BS47DRAFT_1367232</name>
</gene>
<dbReference type="AlphaFoldDB" id="A0A9P6DPS5"/>
<name>A0A9P6DPS5_9AGAM</name>
<proteinExistence type="predicted"/>
<evidence type="ECO:0000313" key="1">
    <source>
        <dbReference type="EMBL" id="KAF9506604.1"/>
    </source>
</evidence>
<sequence>MCGVLGYSRSGIRLIDMGQNKGKYPMGQVVLQDTHPIFYHLNIKSNKAFRIAVYASVHWELMLASSTIHMSSSTLPKIITADGGNSTYPDNGELMELIWGSLQHNGVSRDSTGQAASMRYYSVEWRLKIMDIKTVNIFVVTIVCWKPKLVLSWTPSKSPCHVCTSNLKQFPEGHNNGLRQFNVNR</sequence>
<comment type="caution">
    <text evidence="1">The sequence shown here is derived from an EMBL/GenBank/DDBJ whole genome shotgun (WGS) entry which is preliminary data.</text>
</comment>
<reference evidence="1" key="1">
    <citation type="journal article" date="2020" name="Nat. Commun.">
        <title>Large-scale genome sequencing of mycorrhizal fungi provides insights into the early evolution of symbiotic traits.</title>
        <authorList>
            <person name="Miyauchi S."/>
            <person name="Kiss E."/>
            <person name="Kuo A."/>
            <person name="Drula E."/>
            <person name="Kohler A."/>
            <person name="Sanchez-Garcia M."/>
            <person name="Morin E."/>
            <person name="Andreopoulos B."/>
            <person name="Barry K.W."/>
            <person name="Bonito G."/>
            <person name="Buee M."/>
            <person name="Carver A."/>
            <person name="Chen C."/>
            <person name="Cichocki N."/>
            <person name="Clum A."/>
            <person name="Culley D."/>
            <person name="Crous P.W."/>
            <person name="Fauchery L."/>
            <person name="Girlanda M."/>
            <person name="Hayes R.D."/>
            <person name="Keri Z."/>
            <person name="LaButti K."/>
            <person name="Lipzen A."/>
            <person name="Lombard V."/>
            <person name="Magnuson J."/>
            <person name="Maillard F."/>
            <person name="Murat C."/>
            <person name="Nolan M."/>
            <person name="Ohm R.A."/>
            <person name="Pangilinan J."/>
            <person name="Pereira M.F."/>
            <person name="Perotto S."/>
            <person name="Peter M."/>
            <person name="Pfister S."/>
            <person name="Riley R."/>
            <person name="Sitrit Y."/>
            <person name="Stielow J.B."/>
            <person name="Szollosi G."/>
            <person name="Zifcakova L."/>
            <person name="Stursova M."/>
            <person name="Spatafora J.W."/>
            <person name="Tedersoo L."/>
            <person name="Vaario L.M."/>
            <person name="Yamada A."/>
            <person name="Yan M."/>
            <person name="Wang P."/>
            <person name="Xu J."/>
            <person name="Bruns T."/>
            <person name="Baldrian P."/>
            <person name="Vilgalys R."/>
            <person name="Dunand C."/>
            <person name="Henrissat B."/>
            <person name="Grigoriev I.V."/>
            <person name="Hibbett D."/>
            <person name="Nagy L.G."/>
            <person name="Martin F.M."/>
        </authorList>
    </citation>
    <scope>NUCLEOTIDE SEQUENCE</scope>
    <source>
        <strain evidence="1">UP504</strain>
    </source>
</reference>
<evidence type="ECO:0000313" key="2">
    <source>
        <dbReference type="Proteomes" id="UP000886523"/>
    </source>
</evidence>
<protein>
    <submittedName>
        <fullName evidence="1">Uncharacterized protein</fullName>
    </submittedName>
</protein>
<organism evidence="1 2">
    <name type="scientific">Hydnum rufescens UP504</name>
    <dbReference type="NCBI Taxonomy" id="1448309"/>
    <lineage>
        <taxon>Eukaryota</taxon>
        <taxon>Fungi</taxon>
        <taxon>Dikarya</taxon>
        <taxon>Basidiomycota</taxon>
        <taxon>Agaricomycotina</taxon>
        <taxon>Agaricomycetes</taxon>
        <taxon>Cantharellales</taxon>
        <taxon>Hydnaceae</taxon>
        <taxon>Hydnum</taxon>
    </lineage>
</organism>
<accession>A0A9P6DPS5</accession>
<keyword evidence="2" id="KW-1185">Reference proteome</keyword>
<dbReference type="Proteomes" id="UP000886523">
    <property type="component" value="Unassembled WGS sequence"/>
</dbReference>